<reference evidence="1 2" key="1">
    <citation type="submission" date="2024-04" db="EMBL/GenBank/DDBJ databases">
        <authorList>
            <person name="Rising A."/>
            <person name="Reimegard J."/>
            <person name="Sonavane S."/>
            <person name="Akerstrom W."/>
            <person name="Nylinder S."/>
            <person name="Hedman E."/>
            <person name="Kallberg Y."/>
        </authorList>
    </citation>
    <scope>NUCLEOTIDE SEQUENCE [LARGE SCALE GENOMIC DNA]</scope>
</reference>
<evidence type="ECO:0000313" key="1">
    <source>
        <dbReference type="EMBL" id="CAL1301516.1"/>
    </source>
</evidence>
<evidence type="ECO:0000313" key="2">
    <source>
        <dbReference type="Proteomes" id="UP001497382"/>
    </source>
</evidence>
<sequence length="65" mass="7177">MQRRRSQRLSSPLQLDCYFHEPVTVAYSDDGPTADMAAPTTSHFLTRYSSRDAVTTGPAVDMAAQ</sequence>
<dbReference type="EMBL" id="CAXIEN010000727">
    <property type="protein sequence ID" value="CAL1301516.1"/>
    <property type="molecule type" value="Genomic_DNA"/>
</dbReference>
<gene>
    <name evidence="1" type="ORF">LARSCL_LOCUS22572</name>
</gene>
<dbReference type="AlphaFoldDB" id="A0AAV2BYZ5"/>
<protein>
    <submittedName>
        <fullName evidence="1">Uncharacterized protein</fullName>
    </submittedName>
</protein>
<proteinExistence type="predicted"/>
<keyword evidence="2" id="KW-1185">Reference proteome</keyword>
<name>A0AAV2BYZ5_9ARAC</name>
<accession>A0AAV2BYZ5</accession>
<comment type="caution">
    <text evidence="1">The sequence shown here is derived from an EMBL/GenBank/DDBJ whole genome shotgun (WGS) entry which is preliminary data.</text>
</comment>
<organism evidence="1 2">
    <name type="scientific">Larinioides sclopetarius</name>
    <dbReference type="NCBI Taxonomy" id="280406"/>
    <lineage>
        <taxon>Eukaryota</taxon>
        <taxon>Metazoa</taxon>
        <taxon>Ecdysozoa</taxon>
        <taxon>Arthropoda</taxon>
        <taxon>Chelicerata</taxon>
        <taxon>Arachnida</taxon>
        <taxon>Araneae</taxon>
        <taxon>Araneomorphae</taxon>
        <taxon>Entelegynae</taxon>
        <taxon>Araneoidea</taxon>
        <taxon>Araneidae</taxon>
        <taxon>Larinioides</taxon>
    </lineage>
</organism>
<dbReference type="Proteomes" id="UP001497382">
    <property type="component" value="Unassembled WGS sequence"/>
</dbReference>